<evidence type="ECO:0000313" key="2">
    <source>
        <dbReference type="Proteomes" id="UP000605099"/>
    </source>
</evidence>
<proteinExistence type="predicted"/>
<name>A0ABQ2JY13_9SPHN</name>
<accession>A0ABQ2JY13</accession>
<reference evidence="2" key="1">
    <citation type="journal article" date="2019" name="Int. J. Syst. Evol. Microbiol.">
        <title>The Global Catalogue of Microorganisms (GCM) 10K type strain sequencing project: providing services to taxonomists for standard genome sequencing and annotation.</title>
        <authorList>
            <consortium name="The Broad Institute Genomics Platform"/>
            <consortium name="The Broad Institute Genome Sequencing Center for Infectious Disease"/>
            <person name="Wu L."/>
            <person name="Ma J."/>
        </authorList>
    </citation>
    <scope>NUCLEOTIDE SEQUENCE [LARGE SCALE GENOMIC DNA]</scope>
    <source>
        <strain evidence="2">CGMCC 1.6784</strain>
    </source>
</reference>
<dbReference type="Proteomes" id="UP000605099">
    <property type="component" value="Unassembled WGS sequence"/>
</dbReference>
<evidence type="ECO:0000313" key="1">
    <source>
        <dbReference type="EMBL" id="GGN59094.1"/>
    </source>
</evidence>
<keyword evidence="2" id="KW-1185">Reference proteome</keyword>
<comment type="caution">
    <text evidence="1">The sequence shown here is derived from an EMBL/GenBank/DDBJ whole genome shotgun (WGS) entry which is preliminary data.</text>
</comment>
<dbReference type="RefSeq" id="WP_188822506.1">
    <property type="nucleotide sequence ID" value="NZ_BMLK01000025.1"/>
</dbReference>
<dbReference type="EMBL" id="BMLK01000025">
    <property type="protein sequence ID" value="GGN59094.1"/>
    <property type="molecule type" value="Genomic_DNA"/>
</dbReference>
<sequence>MADRASASILIGGVIPHSCIPGLFEAIDRDGGRADWEGETLDPASLRPGETLAAFAYAQPGGMFEWTEQFCEGHGIAFVRNSGSCSGVFGPEREVFTGTGTPAQFDMTENEEIVLARSMIRALGTLEAIEVWFESAEFRPPPITIAGGTADTGENGETDNG</sequence>
<protein>
    <submittedName>
        <fullName evidence="1">Uncharacterized protein</fullName>
    </submittedName>
</protein>
<gene>
    <name evidence="1" type="ORF">GCM10011349_39270</name>
</gene>
<organism evidence="1 2">
    <name type="scientific">Novosphingobium indicum</name>
    <dbReference type="NCBI Taxonomy" id="462949"/>
    <lineage>
        <taxon>Bacteria</taxon>
        <taxon>Pseudomonadati</taxon>
        <taxon>Pseudomonadota</taxon>
        <taxon>Alphaproteobacteria</taxon>
        <taxon>Sphingomonadales</taxon>
        <taxon>Sphingomonadaceae</taxon>
        <taxon>Novosphingobium</taxon>
    </lineage>
</organism>